<dbReference type="CDD" id="cd01816">
    <property type="entry name" value="RBD_RAF"/>
    <property type="match status" value="1"/>
</dbReference>
<dbReference type="Proteomes" id="UP000825002">
    <property type="component" value="Unassembled WGS sequence"/>
</dbReference>
<dbReference type="SUPFAM" id="SSF57889">
    <property type="entry name" value="Cysteine-rich domain"/>
    <property type="match status" value="1"/>
</dbReference>
<feature type="domain" description="Phorbol-ester/DAG-type" evidence="10">
    <location>
        <begin position="101"/>
        <end position="147"/>
    </location>
</feature>
<feature type="compositionally biased region" description="Polar residues" evidence="8">
    <location>
        <begin position="286"/>
        <end position="318"/>
    </location>
</feature>
<proteinExistence type="inferred from homology"/>
<evidence type="ECO:0000259" key="11">
    <source>
        <dbReference type="PROSITE" id="PS50898"/>
    </source>
</evidence>
<feature type="domain" description="RBD" evidence="11">
    <location>
        <begin position="17"/>
        <end position="91"/>
    </location>
</feature>
<evidence type="ECO:0000256" key="8">
    <source>
        <dbReference type="SAM" id="MobiDB-lite"/>
    </source>
</evidence>
<dbReference type="InterPro" id="IPR001245">
    <property type="entry name" value="Ser-Thr/Tyr_kinase_cat_dom"/>
</dbReference>
<dbReference type="GO" id="GO:0016301">
    <property type="term" value="F:kinase activity"/>
    <property type="evidence" value="ECO:0007669"/>
    <property type="project" value="UniProtKB-KW"/>
</dbReference>
<gene>
    <name evidence="12" type="primary">RAF1</name>
    <name evidence="12" type="ORF">GZH46_02376</name>
</gene>
<feature type="region of interest" description="Disordered" evidence="8">
    <location>
        <begin position="170"/>
        <end position="233"/>
    </location>
</feature>
<dbReference type="SMART" id="SM00109">
    <property type="entry name" value="C1"/>
    <property type="match status" value="1"/>
</dbReference>
<dbReference type="CDD" id="cd20811">
    <property type="entry name" value="C1_Raf"/>
    <property type="match status" value="1"/>
</dbReference>
<dbReference type="PROSITE" id="PS50011">
    <property type="entry name" value="PROTEIN_KINASE_DOM"/>
    <property type="match status" value="1"/>
</dbReference>
<sequence>IREANMMGDNEQYGSHHIVRAHLPNQQRTTVHIPDGMTVREALDKAMRLRRLNPEMCNVYRQSPKTNLKTRMDWDEGVSMLPGDEIVVEAKDRFPMHTQISHNFAPKTFFTLAYCDCCQRFIFNGLRCLTCGIRFHSRCSSAVPSLCQPFRAVEHNNYYRHLLARDSRTDPSLFCPSTPTEKSPHSRGAASLAPPSPRHNLSSSTYIQATPRIQHSPNQASLPRERSTSAPNVSFNLLSPDSFQALDHPALGSINFNYYPPLPGDPSTLCYPCMNGASFQPLVNADTQTSHDSTSSATEGSPSRTQSAAGSPTGSNRQSRPRARSADESSKKLKERDKDKDKDKDNKEKENSIAVNKSNENNANGNNRKSFEDDWEIDGTKVLQGRRIGSGSFGTVYLGIYHGPVALKKLNVVEPTPAQLQAFKNEVAVLRKARHVNIILFMGCVSKPRLTIVTQLCQGSSLYKHLHVLETPFEPLQILEVARETAQGMDYLHAKNIIHRDLKSNNIFLHDDLTVKIGDFGLATVKTRWEGNQQFNYPTGSILWMAPEVMRSKEGNNPFTFESDVYSYGIVLYELVTGSLPFQGVNNKDALIYLIGNHILKLDMSKARPRTPKSLINLIKLCTDANRENRPLFKSILGSLDAIKMPQIKRSTSEPTSLNNLKKLVAADNFL</sequence>
<evidence type="ECO:0000313" key="12">
    <source>
        <dbReference type="EMBL" id="KAG9509111.1"/>
    </source>
</evidence>
<evidence type="ECO:0000313" key="13">
    <source>
        <dbReference type="Proteomes" id="UP000825002"/>
    </source>
</evidence>
<dbReference type="InterPro" id="IPR002219">
    <property type="entry name" value="PKC_DAG/PE"/>
</dbReference>
<dbReference type="PANTHER" id="PTHR44329:SF262">
    <property type="entry name" value="RAF HOMOLOG SERINE_THREONINE-PROTEIN KINASE RAF"/>
    <property type="match status" value="1"/>
</dbReference>
<keyword evidence="12" id="KW-0808">Transferase</keyword>
<evidence type="ECO:0000256" key="7">
    <source>
        <dbReference type="PROSITE-ProRule" id="PRU10141"/>
    </source>
</evidence>
<feature type="domain" description="Protein kinase" evidence="9">
    <location>
        <begin position="382"/>
        <end position="648"/>
    </location>
</feature>
<evidence type="ECO:0000256" key="1">
    <source>
        <dbReference type="ARBA" id="ARBA00010507"/>
    </source>
</evidence>
<evidence type="ECO:0000259" key="9">
    <source>
        <dbReference type="PROSITE" id="PS50011"/>
    </source>
</evidence>
<evidence type="ECO:0000256" key="6">
    <source>
        <dbReference type="ARBA" id="ARBA00022840"/>
    </source>
</evidence>
<comment type="similarity">
    <text evidence="1">Belongs to the protein kinase superfamily. TKL Ser/Thr protein kinase family. RAF subfamily.</text>
</comment>
<dbReference type="PROSITE" id="PS50081">
    <property type="entry name" value="ZF_DAG_PE_2"/>
    <property type="match status" value="1"/>
</dbReference>
<keyword evidence="2" id="KW-0723">Serine/threonine-protein kinase</keyword>
<dbReference type="InterPro" id="IPR029071">
    <property type="entry name" value="Ubiquitin-like_domsf"/>
</dbReference>
<dbReference type="InterPro" id="IPR046349">
    <property type="entry name" value="C1-like_sf"/>
</dbReference>
<evidence type="ECO:0000259" key="10">
    <source>
        <dbReference type="PROSITE" id="PS50081"/>
    </source>
</evidence>
<dbReference type="Pfam" id="PF00130">
    <property type="entry name" value="C1_1"/>
    <property type="match status" value="1"/>
</dbReference>
<dbReference type="Gene3D" id="1.10.510.10">
    <property type="entry name" value="Transferase(Phosphotransferase) domain 1"/>
    <property type="match status" value="1"/>
</dbReference>
<keyword evidence="5" id="KW-0862">Zinc</keyword>
<dbReference type="PROSITE" id="PS00107">
    <property type="entry name" value="PROTEIN_KINASE_ATP"/>
    <property type="match status" value="1"/>
</dbReference>
<dbReference type="SMART" id="SM00220">
    <property type="entry name" value="S_TKc"/>
    <property type="match status" value="1"/>
</dbReference>
<dbReference type="Gene3D" id="3.10.20.90">
    <property type="entry name" value="Phosphatidylinositol 3-kinase Catalytic Subunit, Chain A, domain 1"/>
    <property type="match status" value="1"/>
</dbReference>
<dbReference type="Pfam" id="PF02196">
    <property type="entry name" value="RBD"/>
    <property type="match status" value="1"/>
</dbReference>
<dbReference type="PROSITE" id="PS50898">
    <property type="entry name" value="RBD"/>
    <property type="match status" value="1"/>
</dbReference>
<feature type="binding site" evidence="7">
    <location>
        <position position="408"/>
    </location>
    <ligand>
        <name>ATP</name>
        <dbReference type="ChEBI" id="CHEBI:30616"/>
    </ligand>
</feature>
<feature type="compositionally biased region" description="Polar residues" evidence="8">
    <location>
        <begin position="199"/>
        <end position="221"/>
    </location>
</feature>
<feature type="compositionally biased region" description="Low complexity" evidence="8">
    <location>
        <begin position="356"/>
        <end position="367"/>
    </location>
</feature>
<keyword evidence="12" id="KW-0418">Kinase</keyword>
<protein>
    <submittedName>
        <fullName evidence="12">RAF proto-oncogene serine/threonine-protein kinase</fullName>
    </submittedName>
</protein>
<dbReference type="Pfam" id="PF07714">
    <property type="entry name" value="PK_Tyr_Ser-Thr"/>
    <property type="match status" value="1"/>
</dbReference>
<keyword evidence="6 7" id="KW-0067">ATP-binding</keyword>
<dbReference type="InterPro" id="IPR017441">
    <property type="entry name" value="Protein_kinase_ATP_BS"/>
</dbReference>
<dbReference type="Gene3D" id="3.30.200.20">
    <property type="entry name" value="Phosphorylase Kinase, domain 1"/>
    <property type="match status" value="1"/>
</dbReference>
<dbReference type="PANTHER" id="PTHR44329">
    <property type="entry name" value="SERINE/THREONINE-PROTEIN KINASE TNNI3K-RELATED"/>
    <property type="match status" value="1"/>
</dbReference>
<name>A0ABQ7S6X0_9ACAR</name>
<reference evidence="12 13" key="1">
    <citation type="submission" date="2020-10" db="EMBL/GenBank/DDBJ databases">
        <authorList>
            <person name="Klimov P.B."/>
            <person name="Dyachkov S.M."/>
            <person name="Chetverikov P.E."/>
        </authorList>
    </citation>
    <scope>NUCLEOTIDE SEQUENCE [LARGE SCALE GENOMIC DNA]</scope>
    <source>
        <strain evidence="12">BMOC 18-1129-001#AD2665</strain>
        <tissue evidence="12">Entire mites</tissue>
    </source>
</reference>
<evidence type="ECO:0000256" key="3">
    <source>
        <dbReference type="ARBA" id="ARBA00022723"/>
    </source>
</evidence>
<dbReference type="InterPro" id="IPR003116">
    <property type="entry name" value="RBD_dom"/>
</dbReference>
<dbReference type="SMART" id="SM00455">
    <property type="entry name" value="RBD"/>
    <property type="match status" value="1"/>
</dbReference>
<accession>A0ABQ7S6X0</accession>
<dbReference type="InterPro" id="IPR000719">
    <property type="entry name" value="Prot_kinase_dom"/>
</dbReference>
<feature type="non-terminal residue" evidence="12">
    <location>
        <position position="1"/>
    </location>
</feature>
<dbReference type="PROSITE" id="PS00479">
    <property type="entry name" value="ZF_DAG_PE_1"/>
    <property type="match status" value="1"/>
</dbReference>
<evidence type="ECO:0000256" key="4">
    <source>
        <dbReference type="ARBA" id="ARBA00022741"/>
    </source>
</evidence>
<evidence type="ECO:0000256" key="5">
    <source>
        <dbReference type="ARBA" id="ARBA00022833"/>
    </source>
</evidence>
<dbReference type="InterPro" id="IPR011009">
    <property type="entry name" value="Kinase-like_dom_sf"/>
</dbReference>
<dbReference type="InterPro" id="IPR008271">
    <property type="entry name" value="Ser/Thr_kinase_AS"/>
</dbReference>
<feature type="region of interest" description="Disordered" evidence="8">
    <location>
        <begin position="286"/>
        <end position="372"/>
    </location>
</feature>
<dbReference type="InterPro" id="IPR051681">
    <property type="entry name" value="Ser/Thr_Kinases-Pseudokinases"/>
</dbReference>
<keyword evidence="13" id="KW-1185">Reference proteome</keyword>
<dbReference type="Gene3D" id="3.30.60.20">
    <property type="match status" value="1"/>
</dbReference>
<feature type="compositionally biased region" description="Basic and acidic residues" evidence="8">
    <location>
        <begin position="324"/>
        <end position="351"/>
    </location>
</feature>
<dbReference type="EMBL" id="JAIFTH010000665">
    <property type="protein sequence ID" value="KAG9509111.1"/>
    <property type="molecule type" value="Genomic_DNA"/>
</dbReference>
<organism evidence="12 13">
    <name type="scientific">Fragariocoptes setiger</name>
    <dbReference type="NCBI Taxonomy" id="1670756"/>
    <lineage>
        <taxon>Eukaryota</taxon>
        <taxon>Metazoa</taxon>
        <taxon>Ecdysozoa</taxon>
        <taxon>Arthropoda</taxon>
        <taxon>Chelicerata</taxon>
        <taxon>Arachnida</taxon>
        <taxon>Acari</taxon>
        <taxon>Acariformes</taxon>
        <taxon>Trombidiformes</taxon>
        <taxon>Prostigmata</taxon>
        <taxon>Eupodina</taxon>
        <taxon>Eriophyoidea</taxon>
        <taxon>Phytoptidae</taxon>
        <taxon>Fragariocoptes</taxon>
    </lineage>
</organism>
<dbReference type="SUPFAM" id="SSF54236">
    <property type="entry name" value="Ubiquitin-like"/>
    <property type="match status" value="1"/>
</dbReference>
<keyword evidence="4 7" id="KW-0547">Nucleotide-binding</keyword>
<comment type="caution">
    <text evidence="12">The sequence shown here is derived from an EMBL/GenBank/DDBJ whole genome shotgun (WGS) entry which is preliminary data.</text>
</comment>
<evidence type="ECO:0000256" key="2">
    <source>
        <dbReference type="ARBA" id="ARBA00022527"/>
    </source>
</evidence>
<dbReference type="SUPFAM" id="SSF56112">
    <property type="entry name" value="Protein kinase-like (PK-like)"/>
    <property type="match status" value="1"/>
</dbReference>
<dbReference type="PROSITE" id="PS00108">
    <property type="entry name" value="PROTEIN_KINASE_ST"/>
    <property type="match status" value="1"/>
</dbReference>
<keyword evidence="3" id="KW-0479">Metal-binding</keyword>